<gene>
    <name evidence="1" type="ORF">Athai_25100</name>
</gene>
<name>A0A7R7DNS8_9ACTN</name>
<protein>
    <submittedName>
        <fullName evidence="1">Uncharacterized protein</fullName>
    </submittedName>
</protein>
<reference evidence="1 2" key="1">
    <citation type="submission" date="2020-08" db="EMBL/GenBank/DDBJ databases">
        <title>Whole genome shotgun sequence of Actinocatenispora thailandica NBRC 105041.</title>
        <authorList>
            <person name="Komaki H."/>
            <person name="Tamura T."/>
        </authorList>
    </citation>
    <scope>NUCLEOTIDE SEQUENCE [LARGE SCALE GENOMIC DNA]</scope>
    <source>
        <strain evidence="1 2">NBRC 105041</strain>
    </source>
</reference>
<evidence type="ECO:0000313" key="1">
    <source>
        <dbReference type="EMBL" id="BCJ35007.1"/>
    </source>
</evidence>
<dbReference type="Proteomes" id="UP000611640">
    <property type="component" value="Chromosome"/>
</dbReference>
<accession>A0A7R7DNS8</accession>
<dbReference type="RefSeq" id="WP_203961634.1">
    <property type="nucleotide sequence ID" value="NZ_AP023355.1"/>
</dbReference>
<organism evidence="1 2">
    <name type="scientific">Actinocatenispora thailandica</name>
    <dbReference type="NCBI Taxonomy" id="227318"/>
    <lineage>
        <taxon>Bacteria</taxon>
        <taxon>Bacillati</taxon>
        <taxon>Actinomycetota</taxon>
        <taxon>Actinomycetes</taxon>
        <taxon>Micromonosporales</taxon>
        <taxon>Micromonosporaceae</taxon>
        <taxon>Actinocatenispora</taxon>
    </lineage>
</organism>
<dbReference type="EMBL" id="AP023355">
    <property type="protein sequence ID" value="BCJ35007.1"/>
    <property type="molecule type" value="Genomic_DNA"/>
</dbReference>
<dbReference type="KEGG" id="atl:Athai_25100"/>
<sequence>MIREGLYLIWHDEPYPANTDGYRVFIYADRPIDGFRETGPGRYERDVTDEDDVAGAYISTVGTWRGVPVKALYDDGDRVRIEYTGGHAPIAESLGMDRVDKGVYQTWAARADLTDLHEIALG</sequence>
<proteinExistence type="predicted"/>
<dbReference type="AlphaFoldDB" id="A0A7R7DNS8"/>
<evidence type="ECO:0000313" key="2">
    <source>
        <dbReference type="Proteomes" id="UP000611640"/>
    </source>
</evidence>
<keyword evidence="2" id="KW-1185">Reference proteome</keyword>